<dbReference type="Gene3D" id="3.40.630.30">
    <property type="match status" value="1"/>
</dbReference>
<dbReference type="CDD" id="cd04301">
    <property type="entry name" value="NAT_SF"/>
    <property type="match status" value="1"/>
</dbReference>
<dbReference type="eggNOG" id="COG3153">
    <property type="taxonomic scope" value="Bacteria"/>
</dbReference>
<dbReference type="AlphaFoldDB" id="K0WVU0"/>
<name>K0WVU0_9BACT</name>
<dbReference type="GeneID" id="77849265"/>
<sequence length="214" mass="24784">MEIELRNECFSDYPETENVVREAFWNRYSPGCYEHYLIHIMRYSRAFVPQLDFVAVFDDKIVGNIVFLKSVIQADTGKEYEVLSLGPISVLPEYQNMGIGKRLIDHTRNLAKCMGFRAILLCGEPDYYLRRGFVPAETLGIRTADDMYADALHVCELYENALSDARGRYIENPVYNIDESQAIEFDKKFEPKELVVGTPSQKRFDRIVAMRRKA</sequence>
<dbReference type="HOGENOM" id="CLU_081840_1_1_10"/>
<evidence type="ECO:0000313" key="3">
    <source>
        <dbReference type="Proteomes" id="UP000006044"/>
    </source>
</evidence>
<dbReference type="STRING" id="742726.HMPREF9448_02048"/>
<organism evidence="2 3">
    <name type="scientific">Barnesiella intestinihominis YIT 11860</name>
    <dbReference type="NCBI Taxonomy" id="742726"/>
    <lineage>
        <taxon>Bacteria</taxon>
        <taxon>Pseudomonadati</taxon>
        <taxon>Bacteroidota</taxon>
        <taxon>Bacteroidia</taxon>
        <taxon>Bacteroidales</taxon>
        <taxon>Barnesiellaceae</taxon>
        <taxon>Barnesiella</taxon>
    </lineage>
</organism>
<feature type="domain" description="N-acetyltransferase" evidence="1">
    <location>
        <begin position="1"/>
        <end position="190"/>
    </location>
</feature>
<evidence type="ECO:0000313" key="2">
    <source>
        <dbReference type="EMBL" id="EJZ63392.1"/>
    </source>
</evidence>
<keyword evidence="3" id="KW-1185">Reference proteome</keyword>
<protein>
    <recommendedName>
        <fullName evidence="1">N-acetyltransferase domain-containing protein</fullName>
    </recommendedName>
</protein>
<dbReference type="PATRIC" id="fig|742726.3.peg.2143"/>
<dbReference type="InterPro" id="IPR000182">
    <property type="entry name" value="GNAT_dom"/>
</dbReference>
<accession>K0WVU0</accession>
<dbReference type="InterPro" id="IPR016181">
    <property type="entry name" value="Acyl_CoA_acyltransferase"/>
</dbReference>
<dbReference type="PROSITE" id="PS51186">
    <property type="entry name" value="GNAT"/>
    <property type="match status" value="1"/>
</dbReference>
<proteinExistence type="predicted"/>
<dbReference type="Proteomes" id="UP000006044">
    <property type="component" value="Unassembled WGS sequence"/>
</dbReference>
<dbReference type="Pfam" id="PF00583">
    <property type="entry name" value="Acetyltransf_1"/>
    <property type="match status" value="1"/>
</dbReference>
<dbReference type="GO" id="GO:0016747">
    <property type="term" value="F:acyltransferase activity, transferring groups other than amino-acyl groups"/>
    <property type="evidence" value="ECO:0007669"/>
    <property type="project" value="InterPro"/>
</dbReference>
<dbReference type="OrthoDB" id="9797178at2"/>
<gene>
    <name evidence="2" type="ORF">HMPREF9448_02048</name>
</gene>
<reference evidence="2 3" key="1">
    <citation type="submission" date="2012-08" db="EMBL/GenBank/DDBJ databases">
        <title>The Genome Sequence of Barnesiella intestinihominis YIT 11860.</title>
        <authorList>
            <consortium name="The Broad Institute Genome Sequencing Platform"/>
            <person name="Earl A."/>
            <person name="Ward D."/>
            <person name="Feldgarden M."/>
            <person name="Gevers D."/>
            <person name="Morotomi M."/>
            <person name="Walker B."/>
            <person name="Young S.K."/>
            <person name="Zeng Q."/>
            <person name="Gargeya S."/>
            <person name="Fitzgerald M."/>
            <person name="Haas B."/>
            <person name="Abouelleil A."/>
            <person name="Alvarado L."/>
            <person name="Arachchi H.M."/>
            <person name="Berlin A.M."/>
            <person name="Chapman S.B."/>
            <person name="Goldberg J."/>
            <person name="Griggs A."/>
            <person name="Gujja S."/>
            <person name="Hansen M."/>
            <person name="Howarth C."/>
            <person name="Imamovic A."/>
            <person name="Larimer J."/>
            <person name="McCowen C."/>
            <person name="Montmayeur A."/>
            <person name="Murphy C."/>
            <person name="Neiman D."/>
            <person name="Pearson M."/>
            <person name="Priest M."/>
            <person name="Roberts A."/>
            <person name="Saif S."/>
            <person name="Shea T."/>
            <person name="Sisk P."/>
            <person name="Sykes S."/>
            <person name="Wortman J."/>
            <person name="Nusbaum C."/>
            <person name="Birren B."/>
        </authorList>
    </citation>
    <scope>NUCLEOTIDE SEQUENCE [LARGE SCALE GENOMIC DNA]</scope>
    <source>
        <strain evidence="2 3">YIT 11860</strain>
    </source>
</reference>
<comment type="caution">
    <text evidence="2">The sequence shown here is derived from an EMBL/GenBank/DDBJ whole genome shotgun (WGS) entry which is preliminary data.</text>
</comment>
<evidence type="ECO:0000259" key="1">
    <source>
        <dbReference type="PROSITE" id="PS51186"/>
    </source>
</evidence>
<dbReference type="EMBL" id="ADLE01000014">
    <property type="protein sequence ID" value="EJZ63392.1"/>
    <property type="molecule type" value="Genomic_DNA"/>
</dbReference>
<dbReference type="RefSeq" id="WP_008862450.1">
    <property type="nucleotide sequence ID" value="NZ_JH815205.1"/>
</dbReference>
<dbReference type="SUPFAM" id="SSF55729">
    <property type="entry name" value="Acyl-CoA N-acyltransferases (Nat)"/>
    <property type="match status" value="1"/>
</dbReference>